<comment type="caution">
    <text evidence="8">The sequence shown here is derived from an EMBL/GenBank/DDBJ whole genome shotgun (WGS) entry which is preliminary data.</text>
</comment>
<dbReference type="PANTHER" id="PTHR22911">
    <property type="entry name" value="ACYL-MALONYL CONDENSING ENZYME-RELATED"/>
    <property type="match status" value="1"/>
</dbReference>
<evidence type="ECO:0000256" key="5">
    <source>
        <dbReference type="ARBA" id="ARBA00023136"/>
    </source>
</evidence>
<organism evidence="8 9">
    <name type="scientific">Microvirga tunisiensis</name>
    <dbReference type="NCBI Taxonomy" id="2108360"/>
    <lineage>
        <taxon>Bacteria</taxon>
        <taxon>Pseudomonadati</taxon>
        <taxon>Pseudomonadota</taxon>
        <taxon>Alphaproteobacteria</taxon>
        <taxon>Hyphomicrobiales</taxon>
        <taxon>Methylobacteriaceae</taxon>
        <taxon>Microvirga</taxon>
    </lineage>
</organism>
<evidence type="ECO:0000259" key="7">
    <source>
        <dbReference type="Pfam" id="PF00892"/>
    </source>
</evidence>
<dbReference type="EMBL" id="VOSK01000114">
    <property type="protein sequence ID" value="MPR27927.1"/>
    <property type="molecule type" value="Genomic_DNA"/>
</dbReference>
<evidence type="ECO:0000256" key="4">
    <source>
        <dbReference type="ARBA" id="ARBA00022989"/>
    </source>
</evidence>
<feature type="transmembrane region" description="Helical" evidence="6">
    <location>
        <begin position="156"/>
        <end position="173"/>
    </location>
</feature>
<feature type="transmembrane region" description="Helical" evidence="6">
    <location>
        <begin position="41"/>
        <end position="64"/>
    </location>
</feature>
<dbReference type="AlphaFoldDB" id="A0A5N7MLQ6"/>
<feature type="transmembrane region" description="Helical" evidence="6">
    <location>
        <begin position="132"/>
        <end position="150"/>
    </location>
</feature>
<evidence type="ECO:0000256" key="1">
    <source>
        <dbReference type="ARBA" id="ARBA00004141"/>
    </source>
</evidence>
<evidence type="ECO:0000256" key="3">
    <source>
        <dbReference type="ARBA" id="ARBA00022692"/>
    </source>
</evidence>
<dbReference type="InterPro" id="IPR037185">
    <property type="entry name" value="EmrE-like"/>
</dbReference>
<dbReference type="OrthoDB" id="9815809at2"/>
<proteinExistence type="inferred from homology"/>
<feature type="transmembrane region" description="Helical" evidence="6">
    <location>
        <begin position="243"/>
        <end position="262"/>
    </location>
</feature>
<feature type="domain" description="EamA" evidence="7">
    <location>
        <begin position="17"/>
        <end position="147"/>
    </location>
</feature>
<keyword evidence="9" id="KW-1185">Reference proteome</keyword>
<evidence type="ECO:0000313" key="8">
    <source>
        <dbReference type="EMBL" id="MPR27927.1"/>
    </source>
</evidence>
<feature type="transmembrane region" description="Helical" evidence="6">
    <location>
        <begin position="102"/>
        <end position="125"/>
    </location>
</feature>
<feature type="transmembrane region" description="Helical" evidence="6">
    <location>
        <begin position="185"/>
        <end position="208"/>
    </location>
</feature>
<feature type="transmembrane region" description="Helical" evidence="6">
    <location>
        <begin position="76"/>
        <end position="96"/>
    </location>
</feature>
<feature type="transmembrane region" description="Helical" evidence="6">
    <location>
        <begin position="214"/>
        <end position="231"/>
    </location>
</feature>
<dbReference type="PANTHER" id="PTHR22911:SF6">
    <property type="entry name" value="SOLUTE CARRIER FAMILY 35 MEMBER G1"/>
    <property type="match status" value="1"/>
</dbReference>
<feature type="transmembrane region" description="Helical" evidence="6">
    <location>
        <begin position="12"/>
        <end position="35"/>
    </location>
</feature>
<evidence type="ECO:0000256" key="6">
    <source>
        <dbReference type="SAM" id="Phobius"/>
    </source>
</evidence>
<feature type="transmembrane region" description="Helical" evidence="6">
    <location>
        <begin position="268"/>
        <end position="288"/>
    </location>
</feature>
<keyword evidence="3 6" id="KW-0812">Transmembrane</keyword>
<accession>A0A5N7MLQ6</accession>
<dbReference type="InterPro" id="IPR000620">
    <property type="entry name" value="EamA_dom"/>
</dbReference>
<dbReference type="SUPFAM" id="SSF103481">
    <property type="entry name" value="Multidrug resistance efflux transporter EmrE"/>
    <property type="match status" value="2"/>
</dbReference>
<reference evidence="8 9" key="1">
    <citation type="journal article" date="2019" name="Syst. Appl. Microbiol.">
        <title>Microvirga tunisiensis sp. nov., a root nodule symbiotic bacterium isolated from Lupinus micranthus and L. luteus grown in Northern Tunisia.</title>
        <authorList>
            <person name="Msaddak A."/>
            <person name="Rejili M."/>
            <person name="Duran D."/>
            <person name="Mars M."/>
            <person name="Palacios J.M."/>
            <person name="Ruiz-Argueso T."/>
            <person name="Rey L."/>
            <person name="Imperial J."/>
        </authorList>
    </citation>
    <scope>NUCLEOTIDE SEQUENCE [LARGE SCALE GENOMIC DNA]</scope>
    <source>
        <strain evidence="8 9">Lmie10</strain>
    </source>
</reference>
<keyword evidence="4 6" id="KW-1133">Transmembrane helix</keyword>
<sequence>MMPPTDVKDRHVANRQGAVFALADMVLVVTSMGVIKQAGATFPAIQLVFFRAIVGLLLIAPLIWRYRSDVFNSRQVKGHLGRVLCSTLALSCNYAATAALPLTLVTVIGFTRPFVILALAALMLGERILRRHWISTVICFVSVLFIVKPGSMSWDWGLLAALGMVLFGSLSVIQTRRLTGEHAVVLMVFYTIGLAILTAIPAAFVWVPPGLDDLPAFLIIGVLAQVGQFCFLRSHQLAEASILAPLSYVVIVFSSIADYLYFGIVPTLSLVVGSLAIISAAVIGTQVGRSPR</sequence>
<name>A0A5N7MLQ6_9HYPH</name>
<comment type="similarity">
    <text evidence="2">Belongs to the drug/metabolite transporter (DMT) superfamily. 10 TMS drug/metabolite exporter (DME) (TC 2.A.7.3) family.</text>
</comment>
<dbReference type="Proteomes" id="UP000403266">
    <property type="component" value="Unassembled WGS sequence"/>
</dbReference>
<protein>
    <submittedName>
        <fullName evidence="8">DMT family transporter</fullName>
    </submittedName>
</protein>
<feature type="domain" description="EamA" evidence="7">
    <location>
        <begin position="156"/>
        <end position="283"/>
    </location>
</feature>
<dbReference type="GO" id="GO:0016020">
    <property type="term" value="C:membrane"/>
    <property type="evidence" value="ECO:0007669"/>
    <property type="project" value="UniProtKB-SubCell"/>
</dbReference>
<gene>
    <name evidence="8" type="ORF">FS320_22850</name>
</gene>
<evidence type="ECO:0000256" key="2">
    <source>
        <dbReference type="ARBA" id="ARBA00009853"/>
    </source>
</evidence>
<dbReference type="Pfam" id="PF00892">
    <property type="entry name" value="EamA"/>
    <property type="match status" value="2"/>
</dbReference>
<keyword evidence="5 6" id="KW-0472">Membrane</keyword>
<comment type="subcellular location">
    <subcellularLocation>
        <location evidence="1">Membrane</location>
        <topology evidence="1">Multi-pass membrane protein</topology>
    </subcellularLocation>
</comment>
<evidence type="ECO:0000313" key="9">
    <source>
        <dbReference type="Proteomes" id="UP000403266"/>
    </source>
</evidence>